<dbReference type="GO" id="GO:0006357">
    <property type="term" value="P:regulation of transcription by RNA polymerase II"/>
    <property type="evidence" value="ECO:0007669"/>
    <property type="project" value="TreeGrafter"/>
</dbReference>
<comment type="caution">
    <text evidence="2">The sequence shown here is derived from an EMBL/GenBank/DDBJ whole genome shotgun (WGS) entry which is preliminary data.</text>
</comment>
<dbReference type="Proteomes" id="UP000266861">
    <property type="component" value="Unassembled WGS sequence"/>
</dbReference>
<feature type="domain" description="DUF659" evidence="1">
    <location>
        <begin position="119"/>
        <end position="215"/>
    </location>
</feature>
<gene>
    <name evidence="2" type="ORF">Glove_202g62</name>
</gene>
<organism evidence="2 3">
    <name type="scientific">Diversispora epigaea</name>
    <dbReference type="NCBI Taxonomy" id="1348612"/>
    <lineage>
        <taxon>Eukaryota</taxon>
        <taxon>Fungi</taxon>
        <taxon>Fungi incertae sedis</taxon>
        <taxon>Mucoromycota</taxon>
        <taxon>Glomeromycotina</taxon>
        <taxon>Glomeromycetes</taxon>
        <taxon>Diversisporales</taxon>
        <taxon>Diversisporaceae</taxon>
        <taxon>Diversispora</taxon>
    </lineage>
</organism>
<dbReference type="OrthoDB" id="2443222at2759"/>
<dbReference type="EMBL" id="PQFF01000189">
    <property type="protein sequence ID" value="RHZ76180.1"/>
    <property type="molecule type" value="Genomic_DNA"/>
</dbReference>
<name>A0A397IU64_9GLOM</name>
<dbReference type="PANTHER" id="PTHR46169">
    <property type="entry name" value="DNA REPLICATION-RELATED ELEMENT FACTOR, ISOFORM A"/>
    <property type="match status" value="1"/>
</dbReference>
<dbReference type="PANTHER" id="PTHR46169:SF29">
    <property type="entry name" value="DNA REPLICATION-RELATED ELEMENT FACTOR, ISOFORM A"/>
    <property type="match status" value="1"/>
</dbReference>
<dbReference type="InterPro" id="IPR007021">
    <property type="entry name" value="DUF659"/>
</dbReference>
<reference evidence="2 3" key="1">
    <citation type="submission" date="2018-08" db="EMBL/GenBank/DDBJ databases">
        <title>Genome and evolution of the arbuscular mycorrhizal fungus Diversispora epigaea (formerly Glomus versiforme) and its bacterial endosymbionts.</title>
        <authorList>
            <person name="Sun X."/>
            <person name="Fei Z."/>
            <person name="Harrison M."/>
        </authorList>
    </citation>
    <scope>NUCLEOTIDE SEQUENCE [LARGE SCALE GENOMIC DNA]</scope>
    <source>
        <strain evidence="2 3">IT104</strain>
    </source>
</reference>
<sequence>MLKQSTCKYCKKKWNKGSPQELEAHLANNCLSVSPEVHEIFLNIIIKKIENSSKKRKIDANQLKISDFHKSTKLTPERINEINRSLIKAFVICGISWHIIENHFFIEFLKTFRPAYEPPSREVLSDVLLSQKTAVVNFRIIKKLKDQSNLTLACDRWSNPSNKSIWNFVVYTADHYEYLWSLRNLSDKSHTNEFLINKLENVLEKIGHEKFSAIVHLEIFYVGADHYEYLWSLRNLSDKSHTNEFLINKLENVLEKIGHEKFSAIVHLEIFYVGGQTLKDYAHEFGVKEDCFLRLARLGAAIKNLPENDHRIFKQECIQIFNKRFAEFEDNAWLVCFFLHPGFCAHVWARAWNCVPISHLDI</sequence>
<dbReference type="Pfam" id="PF04937">
    <property type="entry name" value="DUF659"/>
    <property type="match status" value="1"/>
</dbReference>
<accession>A0A397IU64</accession>
<evidence type="ECO:0000313" key="3">
    <source>
        <dbReference type="Proteomes" id="UP000266861"/>
    </source>
</evidence>
<evidence type="ECO:0000313" key="2">
    <source>
        <dbReference type="EMBL" id="RHZ76180.1"/>
    </source>
</evidence>
<dbReference type="AlphaFoldDB" id="A0A397IU64"/>
<proteinExistence type="predicted"/>
<protein>
    <recommendedName>
        <fullName evidence="1">DUF659 domain-containing protein</fullName>
    </recommendedName>
</protein>
<dbReference type="InterPro" id="IPR052717">
    <property type="entry name" value="Vacuolar_transposase_reg"/>
</dbReference>
<dbReference type="GO" id="GO:0005634">
    <property type="term" value="C:nucleus"/>
    <property type="evidence" value="ECO:0007669"/>
    <property type="project" value="TreeGrafter"/>
</dbReference>
<evidence type="ECO:0000259" key="1">
    <source>
        <dbReference type="Pfam" id="PF04937"/>
    </source>
</evidence>
<keyword evidence="3" id="KW-1185">Reference proteome</keyword>